<dbReference type="Proteomes" id="UP000269692">
    <property type="component" value="Unassembled WGS sequence"/>
</dbReference>
<dbReference type="PROSITE" id="PS00161">
    <property type="entry name" value="ISOCITRATE_LYASE"/>
    <property type="match status" value="1"/>
</dbReference>
<dbReference type="SUPFAM" id="SSF51621">
    <property type="entry name" value="Phosphoenolpyruvate/pyruvate domain"/>
    <property type="match status" value="1"/>
</dbReference>
<protein>
    <submittedName>
        <fullName evidence="1">Carboxyvinyl-carboxyphosphonate phosphorylmutase</fullName>
    </submittedName>
</protein>
<sequence>MSAGFAGARLRALLAEGRAVAAPGVADALAARLVAQAGFEAVYMSGDSTSAVRLGMADVGLLTMSEMVDNAARIVDAAGGLPVIADADTGYGGPVNMRRTVREYERAGVAALQIEDQVSPKRCGHLGGKAVVPAEEMAGKVRAAVDSRHDPNLVIIARTDAIAVEGFEAALDRAELYRQAGADVIFVEAPRSLEELAAIGRRFDCPLQYNASASGRTPAIGRPELATMGYRLAVYPGQTIFAAIPAIRAILAHIRDSGGAAAAPVEMASFRDYNETIGLSEIAAFEDAHGTPATRRVQF</sequence>
<dbReference type="PANTHER" id="PTHR42905">
    <property type="entry name" value="PHOSPHOENOLPYRUVATE CARBOXYLASE"/>
    <property type="match status" value="1"/>
</dbReference>
<gene>
    <name evidence="1" type="ORF">D9R14_05030</name>
</gene>
<organism evidence="1 2">
    <name type="scientific">Xanthobacter tagetidis</name>
    <dbReference type="NCBI Taxonomy" id="60216"/>
    <lineage>
        <taxon>Bacteria</taxon>
        <taxon>Pseudomonadati</taxon>
        <taxon>Pseudomonadota</taxon>
        <taxon>Alphaproteobacteria</taxon>
        <taxon>Hyphomicrobiales</taxon>
        <taxon>Xanthobacteraceae</taxon>
        <taxon>Xanthobacter</taxon>
    </lineage>
</organism>
<dbReference type="AlphaFoldDB" id="A0A3L7AIV3"/>
<accession>A0A3L7AIV3</accession>
<dbReference type="OrthoDB" id="9771433at2"/>
<dbReference type="EMBL" id="RCTF01000003">
    <property type="protein sequence ID" value="RLP80426.1"/>
    <property type="molecule type" value="Genomic_DNA"/>
</dbReference>
<dbReference type="RefSeq" id="WP_121622220.1">
    <property type="nucleotide sequence ID" value="NZ_JACIIW010000006.1"/>
</dbReference>
<dbReference type="PANTHER" id="PTHR42905:SF5">
    <property type="entry name" value="CARBOXYVINYL-CARBOXYPHOSPHONATE PHOSPHORYLMUTASE, CHLOROPLASTIC"/>
    <property type="match status" value="1"/>
</dbReference>
<dbReference type="Gene3D" id="3.20.20.60">
    <property type="entry name" value="Phosphoenolpyruvate-binding domains"/>
    <property type="match status" value="1"/>
</dbReference>
<dbReference type="InterPro" id="IPR018523">
    <property type="entry name" value="Isocitrate_lyase_ph_CS"/>
</dbReference>
<dbReference type="InterPro" id="IPR039556">
    <property type="entry name" value="ICL/PEPM"/>
</dbReference>
<dbReference type="InterPro" id="IPR015813">
    <property type="entry name" value="Pyrv/PenolPyrv_kinase-like_dom"/>
</dbReference>
<reference evidence="1 2" key="1">
    <citation type="submission" date="2018-10" db="EMBL/GenBank/DDBJ databases">
        <title>Xanthobacter tagetidis genome sequencing and assembly.</title>
        <authorList>
            <person name="Maclea K.S."/>
            <person name="Goen A.E."/>
            <person name="Fatima S.A."/>
        </authorList>
    </citation>
    <scope>NUCLEOTIDE SEQUENCE [LARGE SCALE GENOMIC DNA]</scope>
    <source>
        <strain evidence="1 2">ATCC 700314</strain>
    </source>
</reference>
<evidence type="ECO:0000313" key="1">
    <source>
        <dbReference type="EMBL" id="RLP80426.1"/>
    </source>
</evidence>
<keyword evidence="2" id="KW-1185">Reference proteome</keyword>
<dbReference type="InterPro" id="IPR040442">
    <property type="entry name" value="Pyrv_kinase-like_dom_sf"/>
</dbReference>
<dbReference type="Pfam" id="PF13714">
    <property type="entry name" value="PEP_mutase"/>
    <property type="match status" value="1"/>
</dbReference>
<dbReference type="CDD" id="cd00377">
    <property type="entry name" value="ICL_PEPM"/>
    <property type="match status" value="1"/>
</dbReference>
<proteinExistence type="predicted"/>
<comment type="caution">
    <text evidence="1">The sequence shown here is derived from an EMBL/GenBank/DDBJ whole genome shotgun (WGS) entry which is preliminary data.</text>
</comment>
<name>A0A3L7AIV3_9HYPH</name>
<evidence type="ECO:0000313" key="2">
    <source>
        <dbReference type="Proteomes" id="UP000269692"/>
    </source>
</evidence>
<dbReference type="GO" id="GO:0016833">
    <property type="term" value="F:oxo-acid-lyase activity"/>
    <property type="evidence" value="ECO:0007669"/>
    <property type="project" value="UniProtKB-ARBA"/>
</dbReference>